<evidence type="ECO:0000256" key="1">
    <source>
        <dbReference type="SAM" id="Phobius"/>
    </source>
</evidence>
<sequence>MRRSMAGIGLIELMVAMTLGLVITLGVTQIFLTAKNTYRSQSAAAAIQEDARFILSKMIQEVRSVGMFGCLATVQDSSKEGDFAAAFATPITVTRSSNGNVVLTLVYADVGENGPLPTWQIRSDCKFSATAYTGGQAPALAAGQLTFPIRRVVYSYSSNSINVGPKADSVSPLINNVSQFDVTFGMASNDADEFASSYVATPTNFALIRSVRIALKVTDGNATALAREQSFSVVASIRNRLL</sequence>
<proteinExistence type="predicted"/>
<accession>A0AAJ6M0W5</accession>
<evidence type="ECO:0000313" key="2">
    <source>
        <dbReference type="EMBL" id="WNC10592.1"/>
    </source>
</evidence>
<dbReference type="Proteomes" id="UP001258207">
    <property type="component" value="Chromosome"/>
</dbReference>
<keyword evidence="1" id="KW-0472">Membrane</keyword>
<feature type="transmembrane region" description="Helical" evidence="1">
    <location>
        <begin position="7"/>
        <end position="32"/>
    </location>
</feature>
<keyword evidence="1" id="KW-0812">Transmembrane</keyword>
<gene>
    <name evidence="2" type="ORF">RI108_03945</name>
</gene>
<dbReference type="EMBL" id="CP134081">
    <property type="protein sequence ID" value="WNC10592.1"/>
    <property type="molecule type" value="Genomic_DNA"/>
</dbReference>
<protein>
    <submittedName>
        <fullName evidence="2">Pilus assembly protein PilW</fullName>
    </submittedName>
</protein>
<dbReference type="RefSeq" id="WP_049860960.1">
    <property type="nucleotide sequence ID" value="NZ_CP134081.1"/>
</dbReference>
<name>A0AAJ6M0W5_9PSED</name>
<dbReference type="AlphaFoldDB" id="A0AAJ6M0W5"/>
<evidence type="ECO:0000313" key="3">
    <source>
        <dbReference type="Proteomes" id="UP001258207"/>
    </source>
</evidence>
<reference evidence="2" key="1">
    <citation type="submission" date="2023-09" db="EMBL/GenBank/DDBJ databases">
        <title>First report of Pseudomonas coleopterorum DJ13 causing leaf spot on Rhododendron pulchrum Sweet in China.</title>
        <authorList>
            <person name="Zhang Y."/>
        </authorList>
    </citation>
    <scope>NUCLEOTIDE SEQUENCE</scope>
    <source>
        <strain evidence="2">DJ13</strain>
    </source>
</reference>
<organism evidence="2 3">
    <name type="scientific">Pseudomonas coleopterorum</name>
    <dbReference type="NCBI Taxonomy" id="1605838"/>
    <lineage>
        <taxon>Bacteria</taxon>
        <taxon>Pseudomonadati</taxon>
        <taxon>Pseudomonadota</taxon>
        <taxon>Gammaproteobacteria</taxon>
        <taxon>Pseudomonadales</taxon>
        <taxon>Pseudomonadaceae</taxon>
        <taxon>Pseudomonas</taxon>
    </lineage>
</organism>
<keyword evidence="1" id="KW-1133">Transmembrane helix</keyword>